<dbReference type="InterPro" id="IPR005467">
    <property type="entry name" value="His_kinase_dom"/>
</dbReference>
<evidence type="ECO:0000256" key="16">
    <source>
        <dbReference type="SAM" id="Phobius"/>
    </source>
</evidence>
<evidence type="ECO:0000256" key="10">
    <source>
        <dbReference type="ARBA" id="ARBA00022777"/>
    </source>
</evidence>
<dbReference type="Gene3D" id="3.30.565.10">
    <property type="entry name" value="Histidine kinase-like ATPase, C-terminal domain"/>
    <property type="match status" value="1"/>
</dbReference>
<accession>A0A2U3KRV0</accession>
<evidence type="ECO:0000313" key="19">
    <source>
        <dbReference type="EMBL" id="SPF42395.1"/>
    </source>
</evidence>
<evidence type="ECO:0000256" key="1">
    <source>
        <dbReference type="ARBA" id="ARBA00000085"/>
    </source>
</evidence>
<dbReference type="AlphaFoldDB" id="A0A2U3KRV0"/>
<keyword evidence="11" id="KW-0067">ATP-binding</keyword>
<dbReference type="SUPFAM" id="SSF47384">
    <property type="entry name" value="Homodimeric domain of signal transducing histidine kinase"/>
    <property type="match status" value="1"/>
</dbReference>
<dbReference type="PROSITE" id="PS50885">
    <property type="entry name" value="HAMP"/>
    <property type="match status" value="1"/>
</dbReference>
<dbReference type="InterPro" id="IPR036097">
    <property type="entry name" value="HisK_dim/P_sf"/>
</dbReference>
<dbReference type="EMBL" id="OMOD01000139">
    <property type="protein sequence ID" value="SPF42395.1"/>
    <property type="molecule type" value="Genomic_DNA"/>
</dbReference>
<dbReference type="FunFam" id="1.10.287.130:FF:000001">
    <property type="entry name" value="Two-component sensor histidine kinase"/>
    <property type="match status" value="1"/>
</dbReference>
<keyword evidence="4" id="KW-1003">Cell membrane</keyword>
<feature type="transmembrane region" description="Helical" evidence="16">
    <location>
        <begin position="167"/>
        <end position="186"/>
    </location>
</feature>
<evidence type="ECO:0000256" key="12">
    <source>
        <dbReference type="ARBA" id="ARBA00022989"/>
    </source>
</evidence>
<organism evidence="19 20">
    <name type="scientific">Candidatus Sulfotelmatobacter kueseliae</name>
    <dbReference type="NCBI Taxonomy" id="2042962"/>
    <lineage>
        <taxon>Bacteria</taxon>
        <taxon>Pseudomonadati</taxon>
        <taxon>Acidobacteriota</taxon>
        <taxon>Terriglobia</taxon>
        <taxon>Terriglobales</taxon>
        <taxon>Candidatus Korobacteraceae</taxon>
        <taxon>Candidatus Sulfotelmatobacter</taxon>
    </lineage>
</organism>
<comment type="catalytic activity">
    <reaction evidence="1">
        <text>ATP + protein L-histidine = ADP + protein N-phospho-L-histidine.</text>
        <dbReference type="EC" id="2.7.13.3"/>
    </reaction>
</comment>
<keyword evidence="6" id="KW-0597">Phosphoprotein</keyword>
<evidence type="ECO:0000256" key="15">
    <source>
        <dbReference type="SAM" id="MobiDB-lite"/>
    </source>
</evidence>
<dbReference type="InterPro" id="IPR050428">
    <property type="entry name" value="TCS_sensor_his_kinase"/>
</dbReference>
<evidence type="ECO:0000256" key="7">
    <source>
        <dbReference type="ARBA" id="ARBA00022679"/>
    </source>
</evidence>
<dbReference type="GO" id="GO:0005886">
    <property type="term" value="C:plasma membrane"/>
    <property type="evidence" value="ECO:0007669"/>
    <property type="project" value="UniProtKB-SubCell"/>
</dbReference>
<evidence type="ECO:0000256" key="14">
    <source>
        <dbReference type="ARBA" id="ARBA00023136"/>
    </source>
</evidence>
<dbReference type="GO" id="GO:0005524">
    <property type="term" value="F:ATP binding"/>
    <property type="evidence" value="ECO:0007669"/>
    <property type="project" value="UniProtKB-KW"/>
</dbReference>
<dbReference type="CDD" id="cd00082">
    <property type="entry name" value="HisKA"/>
    <property type="match status" value="1"/>
</dbReference>
<dbReference type="PANTHER" id="PTHR45436:SF5">
    <property type="entry name" value="SENSOR HISTIDINE KINASE TRCS"/>
    <property type="match status" value="1"/>
</dbReference>
<comment type="subcellular location">
    <subcellularLocation>
        <location evidence="2">Cell inner membrane</location>
    </subcellularLocation>
</comment>
<dbReference type="NCBIfam" id="TIGR01386">
    <property type="entry name" value="cztS_silS_copS"/>
    <property type="match status" value="1"/>
</dbReference>
<evidence type="ECO:0000256" key="5">
    <source>
        <dbReference type="ARBA" id="ARBA00022519"/>
    </source>
</evidence>
<evidence type="ECO:0000256" key="3">
    <source>
        <dbReference type="ARBA" id="ARBA00012438"/>
    </source>
</evidence>
<dbReference type="GO" id="GO:0000155">
    <property type="term" value="F:phosphorelay sensor kinase activity"/>
    <property type="evidence" value="ECO:0007669"/>
    <property type="project" value="InterPro"/>
</dbReference>
<dbReference type="FunFam" id="3.30.565.10:FF:000006">
    <property type="entry name" value="Sensor histidine kinase WalK"/>
    <property type="match status" value="1"/>
</dbReference>
<feature type="transmembrane region" description="Helical" evidence="16">
    <location>
        <begin position="12"/>
        <end position="33"/>
    </location>
</feature>
<keyword evidence="7" id="KW-0808">Transferase</keyword>
<dbReference type="CDD" id="cd06225">
    <property type="entry name" value="HAMP"/>
    <property type="match status" value="1"/>
</dbReference>
<dbReference type="Pfam" id="PF00672">
    <property type="entry name" value="HAMP"/>
    <property type="match status" value="1"/>
</dbReference>
<dbReference type="InterPro" id="IPR004358">
    <property type="entry name" value="Sig_transdc_His_kin-like_C"/>
</dbReference>
<evidence type="ECO:0000256" key="2">
    <source>
        <dbReference type="ARBA" id="ARBA00004533"/>
    </source>
</evidence>
<evidence type="ECO:0000256" key="11">
    <source>
        <dbReference type="ARBA" id="ARBA00022840"/>
    </source>
</evidence>
<dbReference type="Pfam" id="PF02518">
    <property type="entry name" value="HATPase_c"/>
    <property type="match status" value="1"/>
</dbReference>
<evidence type="ECO:0000256" key="13">
    <source>
        <dbReference type="ARBA" id="ARBA00023012"/>
    </source>
</evidence>
<dbReference type="Pfam" id="PF00512">
    <property type="entry name" value="HisKA"/>
    <property type="match status" value="1"/>
</dbReference>
<dbReference type="PRINTS" id="PR00344">
    <property type="entry name" value="BCTRLSENSOR"/>
</dbReference>
<dbReference type="Proteomes" id="UP000238701">
    <property type="component" value="Unassembled WGS sequence"/>
</dbReference>
<dbReference type="SMART" id="SM00387">
    <property type="entry name" value="HATPase_c"/>
    <property type="match status" value="1"/>
</dbReference>
<feature type="domain" description="HAMP" evidence="18">
    <location>
        <begin position="188"/>
        <end position="241"/>
    </location>
</feature>
<dbReference type="InterPro" id="IPR006290">
    <property type="entry name" value="CztS_silS_copS"/>
</dbReference>
<sequence>MTRLSIGLRLTLWYLTIFALGQFAFGAGMWLVLRHHLVSLVDENLQHQTEDLQSFLMMQRKTADVDKFREEVTEAYTPEHAGEYLAISTSTGDPVYISDFLKKNGFAASVSPGRGSTTGFVFEDRVLGKKHLRFLQSSVNTHDLIFVVSMGAPTKEVRETLRAFRNYLLLFAPLVLLISSAGGYWLSRRALAPVDALTRTARNVSGQNLSIRLEKLDTGDELQRLSDTLNEMLDRIEKVFLRTTQFTADASHELRTPVSLMRTEAEVALRRERDVDSYRDALQHILKEAERMSVLIEDLLVLARADSGREVLKQQPLELGEFLRDCIKDWEPLAIRGGHILNLHSRDAGTVWVMADESLLRRVLTILLDNAVKYTPAPGVIDVLLEERDGCAVVSVNDTGIGISPEERSKIFDRFYRVDRARGRATGGAGLGLAIARWIVECHRGSITVESAANKGSRFSVQMPAASRSSLPSAERAGSQPQ</sequence>
<feature type="region of interest" description="Disordered" evidence="15">
    <location>
        <begin position="460"/>
        <end position="482"/>
    </location>
</feature>
<keyword evidence="5" id="KW-0997">Cell inner membrane</keyword>
<reference evidence="20" key="1">
    <citation type="submission" date="2018-02" db="EMBL/GenBank/DDBJ databases">
        <authorList>
            <person name="Hausmann B."/>
        </authorList>
    </citation>
    <scope>NUCLEOTIDE SEQUENCE [LARGE SCALE GENOMIC DNA]</scope>
    <source>
        <strain evidence="20">Peat soil MAG SbA1</strain>
    </source>
</reference>
<dbReference type="InterPro" id="IPR036890">
    <property type="entry name" value="HATPase_C_sf"/>
</dbReference>
<evidence type="ECO:0000259" key="18">
    <source>
        <dbReference type="PROSITE" id="PS50885"/>
    </source>
</evidence>
<evidence type="ECO:0000256" key="6">
    <source>
        <dbReference type="ARBA" id="ARBA00022553"/>
    </source>
</evidence>
<feature type="domain" description="Histidine kinase" evidence="17">
    <location>
        <begin position="249"/>
        <end position="467"/>
    </location>
</feature>
<dbReference type="SUPFAM" id="SSF158472">
    <property type="entry name" value="HAMP domain-like"/>
    <property type="match status" value="1"/>
</dbReference>
<evidence type="ECO:0000259" key="17">
    <source>
        <dbReference type="PROSITE" id="PS50109"/>
    </source>
</evidence>
<evidence type="ECO:0000256" key="4">
    <source>
        <dbReference type="ARBA" id="ARBA00022475"/>
    </source>
</evidence>
<dbReference type="InterPro" id="IPR003594">
    <property type="entry name" value="HATPase_dom"/>
</dbReference>
<evidence type="ECO:0000256" key="8">
    <source>
        <dbReference type="ARBA" id="ARBA00022692"/>
    </source>
</evidence>
<gene>
    <name evidence="19" type="ORF">SBA1_450009</name>
</gene>
<keyword evidence="8 16" id="KW-0812">Transmembrane</keyword>
<dbReference type="EC" id="2.7.13.3" evidence="3"/>
<keyword evidence="12 16" id="KW-1133">Transmembrane helix</keyword>
<protein>
    <recommendedName>
        <fullName evidence="3">histidine kinase</fullName>
        <ecNumber evidence="3">2.7.13.3</ecNumber>
    </recommendedName>
</protein>
<dbReference type="InterPro" id="IPR003661">
    <property type="entry name" value="HisK_dim/P_dom"/>
</dbReference>
<evidence type="ECO:0000313" key="20">
    <source>
        <dbReference type="Proteomes" id="UP000238701"/>
    </source>
</evidence>
<keyword evidence="14 16" id="KW-0472">Membrane</keyword>
<keyword evidence="9" id="KW-0547">Nucleotide-binding</keyword>
<keyword evidence="13" id="KW-0902">Two-component regulatory system</keyword>
<keyword evidence="10 19" id="KW-0418">Kinase</keyword>
<dbReference type="PANTHER" id="PTHR45436">
    <property type="entry name" value="SENSOR HISTIDINE KINASE YKOH"/>
    <property type="match status" value="1"/>
</dbReference>
<name>A0A2U3KRV0_9BACT</name>
<evidence type="ECO:0000256" key="9">
    <source>
        <dbReference type="ARBA" id="ARBA00022741"/>
    </source>
</evidence>
<dbReference type="InterPro" id="IPR003660">
    <property type="entry name" value="HAMP_dom"/>
</dbReference>
<proteinExistence type="predicted"/>
<dbReference type="SMART" id="SM00304">
    <property type="entry name" value="HAMP"/>
    <property type="match status" value="1"/>
</dbReference>
<dbReference type="SUPFAM" id="SSF55874">
    <property type="entry name" value="ATPase domain of HSP90 chaperone/DNA topoisomerase II/histidine kinase"/>
    <property type="match status" value="1"/>
</dbReference>
<dbReference type="Gene3D" id="1.10.287.130">
    <property type="match status" value="1"/>
</dbReference>
<dbReference type="SMART" id="SM00388">
    <property type="entry name" value="HisKA"/>
    <property type="match status" value="1"/>
</dbReference>
<dbReference type="Gene3D" id="6.10.340.10">
    <property type="match status" value="1"/>
</dbReference>
<dbReference type="PROSITE" id="PS50109">
    <property type="entry name" value="HIS_KIN"/>
    <property type="match status" value="1"/>
</dbReference>